<feature type="region of interest" description="Disordered" evidence="1">
    <location>
        <begin position="53"/>
        <end position="128"/>
    </location>
</feature>
<name>A0A4R4P7S2_9ACTN</name>
<dbReference type="Proteomes" id="UP000295431">
    <property type="component" value="Unassembled WGS sequence"/>
</dbReference>
<comment type="caution">
    <text evidence="2">The sequence shown here is derived from an EMBL/GenBank/DDBJ whole genome shotgun (WGS) entry which is preliminary data.</text>
</comment>
<sequence length="128" mass="13294">MGQTGEPTVDPDGLTEAQLLGDACVVCRKKWPRPRVRVGRLPDSSGVFACDECAPAPPAPRPRRGPGEPRTDAGRPGGEPAPARAAGLASVVVEVSPGRRVTRAFGGKPGTTRQARPAGGGRARRRDP</sequence>
<feature type="compositionally biased region" description="Low complexity" evidence="1">
    <location>
        <begin position="78"/>
        <end position="89"/>
    </location>
</feature>
<organism evidence="2 3">
    <name type="scientific">Actinomadura bangladeshensis</name>
    <dbReference type="NCBI Taxonomy" id="453573"/>
    <lineage>
        <taxon>Bacteria</taxon>
        <taxon>Bacillati</taxon>
        <taxon>Actinomycetota</taxon>
        <taxon>Actinomycetes</taxon>
        <taxon>Streptosporangiales</taxon>
        <taxon>Thermomonosporaceae</taxon>
        <taxon>Actinomadura</taxon>
    </lineage>
</organism>
<dbReference type="EMBL" id="SMJW01000054">
    <property type="protein sequence ID" value="TDC16222.1"/>
    <property type="molecule type" value="Genomic_DNA"/>
</dbReference>
<protein>
    <submittedName>
        <fullName evidence="2">Uncharacterized protein</fullName>
    </submittedName>
</protein>
<keyword evidence="3" id="KW-1185">Reference proteome</keyword>
<dbReference type="OrthoDB" id="3479895at2"/>
<evidence type="ECO:0000313" key="2">
    <source>
        <dbReference type="EMBL" id="TDC16222.1"/>
    </source>
</evidence>
<gene>
    <name evidence="2" type="ORF">E1284_13340</name>
</gene>
<evidence type="ECO:0000256" key="1">
    <source>
        <dbReference type="SAM" id="MobiDB-lite"/>
    </source>
</evidence>
<evidence type="ECO:0000313" key="3">
    <source>
        <dbReference type="Proteomes" id="UP000295431"/>
    </source>
</evidence>
<accession>A0A4R4P7S2</accession>
<reference evidence="2 3" key="1">
    <citation type="submission" date="2019-03" db="EMBL/GenBank/DDBJ databases">
        <title>Draft genome sequences of novel Actinobacteria.</title>
        <authorList>
            <person name="Sahin N."/>
            <person name="Ay H."/>
            <person name="Saygin H."/>
        </authorList>
    </citation>
    <scope>NUCLEOTIDE SEQUENCE [LARGE SCALE GENOMIC DNA]</scope>
    <source>
        <strain evidence="2 3">DSM 45347</strain>
    </source>
</reference>
<proteinExistence type="predicted"/>
<dbReference type="AlphaFoldDB" id="A0A4R4P7S2"/>